<organism evidence="3 4">
    <name type="scientific">Malassezia psittaci</name>
    <dbReference type="NCBI Taxonomy" id="1821823"/>
    <lineage>
        <taxon>Eukaryota</taxon>
        <taxon>Fungi</taxon>
        <taxon>Dikarya</taxon>
        <taxon>Basidiomycota</taxon>
        <taxon>Ustilaginomycotina</taxon>
        <taxon>Malasseziomycetes</taxon>
        <taxon>Malasseziales</taxon>
        <taxon>Malasseziaceae</taxon>
        <taxon>Malassezia</taxon>
    </lineage>
</organism>
<dbReference type="GO" id="GO:0000785">
    <property type="term" value="C:chromatin"/>
    <property type="evidence" value="ECO:0007669"/>
    <property type="project" value="TreeGrafter"/>
</dbReference>
<reference evidence="3" key="1">
    <citation type="submission" date="2023-02" db="EMBL/GenBank/DDBJ databases">
        <title>Mating type loci evolution in Malassezia.</title>
        <authorList>
            <person name="Coelho M.A."/>
        </authorList>
    </citation>
    <scope>NUCLEOTIDE SEQUENCE</scope>
    <source>
        <strain evidence="3">CBS 14136</strain>
    </source>
</reference>
<dbReference type="Pfam" id="PF09724">
    <property type="entry name" value="Dcc1"/>
    <property type="match status" value="1"/>
</dbReference>
<sequence length="412" mass="46417">MQPVKLVSSAWEQVQSYKLLEIPPELEAYFLPGSDTSSLTLNGRLTDDATLSTSDRTYALRQVSQSNSLLLCGIESEDSSEAQIQLRMHQNASDLIELVPTSARLDRLSSLLDASMYDGQDTLSEARRYTPQELRSIVQASDAELAEGLRTHHVLLLDGYMRRVAPSLLYRLLRVVLNQLDILACDPDQLPYFPTYDALQMSTRPEVAEKILCDWFCTPPRPTGIPTQIRLATQEIARFLGIHLLRENKRLPLLEFVRQWTSVLSSLAEEAHLSLLHGFYLLNPAPASFTITNTHTALPTDPSFESLASSITIQFFPHTQLPLSPSQRFQDLFMTRSQWVREELLPFLQDLVDPHSKASNLDSLLIKYARSSRARWTRSHAAVLLRGEVSNSSAARTGGSEDCVLYQARVKY</sequence>
<evidence type="ECO:0000313" key="3">
    <source>
        <dbReference type="EMBL" id="WFD45289.1"/>
    </source>
</evidence>
<evidence type="ECO:0000313" key="4">
    <source>
        <dbReference type="Proteomes" id="UP001214628"/>
    </source>
</evidence>
<keyword evidence="2" id="KW-0235">DNA replication</keyword>
<dbReference type="GO" id="GO:0031390">
    <property type="term" value="C:Ctf18 RFC-like complex"/>
    <property type="evidence" value="ECO:0007669"/>
    <property type="project" value="InterPro"/>
</dbReference>
<name>A0AAF0FEZ3_9BASI</name>
<dbReference type="PANTHER" id="PTHR13395">
    <property type="entry name" value="SISTER CHROMATID COHESION PROTEIN DCC1-RELATED"/>
    <property type="match status" value="1"/>
</dbReference>
<accession>A0AAF0FEZ3</accession>
<gene>
    <name evidence="3" type="primary">DCC1</name>
    <name evidence="3" type="ORF">MPSI1_003971</name>
</gene>
<dbReference type="InterPro" id="IPR019128">
    <property type="entry name" value="Dcc1"/>
</dbReference>
<dbReference type="GO" id="GO:0034088">
    <property type="term" value="P:maintenance of mitotic sister chromatid cohesion"/>
    <property type="evidence" value="ECO:0007669"/>
    <property type="project" value="TreeGrafter"/>
</dbReference>
<keyword evidence="4" id="KW-1185">Reference proteome</keyword>
<proteinExistence type="inferred from homology"/>
<dbReference type="GO" id="GO:0006260">
    <property type="term" value="P:DNA replication"/>
    <property type="evidence" value="ECO:0007669"/>
    <property type="project" value="UniProtKB-KW"/>
</dbReference>
<comment type="similarity">
    <text evidence="1">Belongs to the DCC1 family.</text>
</comment>
<dbReference type="Proteomes" id="UP001214628">
    <property type="component" value="Chromosome 8"/>
</dbReference>
<dbReference type="AlphaFoldDB" id="A0AAF0FEZ3"/>
<evidence type="ECO:0000256" key="2">
    <source>
        <dbReference type="ARBA" id="ARBA00022705"/>
    </source>
</evidence>
<protein>
    <submittedName>
        <fullName evidence="3">Ctf8p and Ctf18p associating protein</fullName>
    </submittedName>
</protein>
<evidence type="ECO:0000256" key="1">
    <source>
        <dbReference type="ARBA" id="ARBA00007017"/>
    </source>
</evidence>
<dbReference type="GO" id="GO:0000775">
    <property type="term" value="C:chromosome, centromeric region"/>
    <property type="evidence" value="ECO:0007669"/>
    <property type="project" value="TreeGrafter"/>
</dbReference>
<dbReference type="PANTHER" id="PTHR13395:SF6">
    <property type="entry name" value="SISTER CHROMATID COHESION PROTEIN DCC1"/>
    <property type="match status" value="1"/>
</dbReference>
<dbReference type="EMBL" id="CP118382">
    <property type="protein sequence ID" value="WFD45289.1"/>
    <property type="molecule type" value="Genomic_DNA"/>
</dbReference>